<dbReference type="SUPFAM" id="SSF52540">
    <property type="entry name" value="P-loop containing nucleoside triphosphate hydrolases"/>
    <property type="match status" value="1"/>
</dbReference>
<evidence type="ECO:0000256" key="5">
    <source>
        <dbReference type="ARBA" id="ARBA00022840"/>
    </source>
</evidence>
<dbReference type="Gene3D" id="3.40.50.300">
    <property type="entry name" value="P-loop containing nucleotide triphosphate hydrolases"/>
    <property type="match status" value="1"/>
</dbReference>
<dbReference type="PANTHER" id="PTHR43553:SF24">
    <property type="entry name" value="ENERGY-COUPLING FACTOR TRANSPORTER ATP-BINDING PROTEIN ECFA1"/>
    <property type="match status" value="1"/>
</dbReference>
<dbReference type="InterPro" id="IPR017871">
    <property type="entry name" value="ABC_transporter-like_CS"/>
</dbReference>
<sequence>MPPAPTPATSPLLELRQVHLRRGGSQVFAGLSLHLAEERIGLIGHNGAGKTSLLRLLCALEAPQGGQVLSQGQDLHVLPAGQLRAQRVGMMFQNPDDQIIFPTVQEELALGLQPQGLSRREALARARAFLAERGLADWAERAVGTLSQGQRQRLCWLALLLAGPRTLLLDEPYASLDLPGQARLADDIAACGRQVLVSTHVLGPVRDYPRVIWLHEGRVRGDGPGREVCAAYEAAVAAEVAHARSAARPELRAVA</sequence>
<keyword evidence="8" id="KW-1185">Reference proteome</keyword>
<reference evidence="7 8" key="1">
    <citation type="submission" date="2023-03" db="EMBL/GenBank/DDBJ databases">
        <title>Diaphorobacter basophil sp. nov., isolated from a sewage-treatment plant.</title>
        <authorList>
            <person name="Yang K."/>
        </authorList>
    </citation>
    <scope>NUCLEOTIDE SEQUENCE [LARGE SCALE GENOMIC DNA]</scope>
    <source>
        <strain evidence="7 8">Y-1</strain>
    </source>
</reference>
<keyword evidence="3" id="KW-1003">Cell membrane</keyword>
<dbReference type="PROSITE" id="PS00211">
    <property type="entry name" value="ABC_TRANSPORTER_1"/>
    <property type="match status" value="1"/>
</dbReference>
<keyword evidence="4" id="KW-0547">Nucleotide-binding</keyword>
<dbReference type="InterPro" id="IPR027417">
    <property type="entry name" value="P-loop_NTPase"/>
</dbReference>
<evidence type="ECO:0000256" key="1">
    <source>
        <dbReference type="ARBA" id="ARBA00005417"/>
    </source>
</evidence>
<dbReference type="PANTHER" id="PTHR43553">
    <property type="entry name" value="HEAVY METAL TRANSPORTER"/>
    <property type="match status" value="1"/>
</dbReference>
<dbReference type="EMBL" id="CP136921">
    <property type="protein sequence ID" value="WOO33557.1"/>
    <property type="molecule type" value="Genomic_DNA"/>
</dbReference>
<dbReference type="InterPro" id="IPR015856">
    <property type="entry name" value="ABC_transpr_CbiO/EcfA_su"/>
</dbReference>
<evidence type="ECO:0000313" key="8">
    <source>
        <dbReference type="Proteomes" id="UP001303211"/>
    </source>
</evidence>
<keyword evidence="3" id="KW-0472">Membrane</keyword>
<dbReference type="Pfam" id="PF00005">
    <property type="entry name" value="ABC_tran"/>
    <property type="match status" value="1"/>
</dbReference>
<dbReference type="InterPro" id="IPR003439">
    <property type="entry name" value="ABC_transporter-like_ATP-bd"/>
</dbReference>
<dbReference type="GO" id="GO:0005524">
    <property type="term" value="F:ATP binding"/>
    <property type="evidence" value="ECO:0007669"/>
    <property type="project" value="UniProtKB-KW"/>
</dbReference>
<keyword evidence="5 7" id="KW-0067">ATP-binding</keyword>
<dbReference type="InterPro" id="IPR050095">
    <property type="entry name" value="ECF_ABC_transporter_ATP-bd"/>
</dbReference>
<dbReference type="Proteomes" id="UP001303211">
    <property type="component" value="Chromosome"/>
</dbReference>
<keyword evidence="2" id="KW-0813">Transport</keyword>
<gene>
    <name evidence="7" type="ORF">P4826_05635</name>
</gene>
<dbReference type="RefSeq" id="WP_317702923.1">
    <property type="nucleotide sequence ID" value="NZ_CP136921.1"/>
</dbReference>
<accession>A0ABZ0J7Y2</accession>
<name>A0ABZ0J7Y2_9BURK</name>
<evidence type="ECO:0000259" key="6">
    <source>
        <dbReference type="PROSITE" id="PS50893"/>
    </source>
</evidence>
<evidence type="ECO:0000256" key="2">
    <source>
        <dbReference type="ARBA" id="ARBA00022448"/>
    </source>
</evidence>
<evidence type="ECO:0000256" key="4">
    <source>
        <dbReference type="ARBA" id="ARBA00022741"/>
    </source>
</evidence>
<comment type="similarity">
    <text evidence="1">Belongs to the ABC transporter superfamily.</text>
</comment>
<proteinExistence type="inferred from homology"/>
<dbReference type="SMART" id="SM00382">
    <property type="entry name" value="AAA"/>
    <property type="match status" value="1"/>
</dbReference>
<dbReference type="CDD" id="cd03225">
    <property type="entry name" value="ABC_cobalt_CbiO_domain1"/>
    <property type="match status" value="1"/>
</dbReference>
<evidence type="ECO:0000256" key="3">
    <source>
        <dbReference type="ARBA" id="ARBA00022475"/>
    </source>
</evidence>
<feature type="domain" description="ABC transporter" evidence="6">
    <location>
        <begin position="13"/>
        <end position="241"/>
    </location>
</feature>
<organism evidence="7 8">
    <name type="scientific">Diaphorobacter limosus</name>
    <dbReference type="NCBI Taxonomy" id="3036128"/>
    <lineage>
        <taxon>Bacteria</taxon>
        <taxon>Pseudomonadati</taxon>
        <taxon>Pseudomonadota</taxon>
        <taxon>Betaproteobacteria</taxon>
        <taxon>Burkholderiales</taxon>
        <taxon>Comamonadaceae</taxon>
        <taxon>Diaphorobacter</taxon>
    </lineage>
</organism>
<dbReference type="InterPro" id="IPR003593">
    <property type="entry name" value="AAA+_ATPase"/>
</dbReference>
<protein>
    <submittedName>
        <fullName evidence="7">ABC transporter ATP-binding protein</fullName>
    </submittedName>
</protein>
<dbReference type="PROSITE" id="PS50893">
    <property type="entry name" value="ABC_TRANSPORTER_2"/>
    <property type="match status" value="1"/>
</dbReference>
<evidence type="ECO:0000313" key="7">
    <source>
        <dbReference type="EMBL" id="WOO33557.1"/>
    </source>
</evidence>